<dbReference type="KEGG" id="bfo:118428502"/>
<reference evidence="13" key="1">
    <citation type="journal article" date="2020" name="Nat. Ecol. Evol.">
        <title>Deeply conserved synteny resolves early events in vertebrate evolution.</title>
        <authorList>
            <person name="Simakov O."/>
            <person name="Marletaz F."/>
            <person name="Yue J.X."/>
            <person name="O'Connell B."/>
            <person name="Jenkins J."/>
            <person name="Brandt A."/>
            <person name="Calef R."/>
            <person name="Tung C.H."/>
            <person name="Huang T.K."/>
            <person name="Schmutz J."/>
            <person name="Satoh N."/>
            <person name="Yu J.K."/>
            <person name="Putnam N.H."/>
            <person name="Green R.E."/>
            <person name="Rokhsar D.S."/>
        </authorList>
    </citation>
    <scope>NUCLEOTIDE SEQUENCE [LARGE SCALE GENOMIC DNA]</scope>
    <source>
        <strain evidence="13">S238N-H82</strain>
    </source>
</reference>
<name>A0A9J7M4A9_BRAFL</name>
<dbReference type="RefSeq" id="XP_035694481.1">
    <property type="nucleotide sequence ID" value="XM_035838588.1"/>
</dbReference>
<protein>
    <recommendedName>
        <fullName evidence="8">RNA-dependent RNA polymerase</fullName>
        <ecNumber evidence="8">2.7.7.48</ecNumber>
    </recommendedName>
</protein>
<feature type="domain" description="RDRP C-terminal head" evidence="12">
    <location>
        <begin position="996"/>
        <end position="1125"/>
    </location>
</feature>
<evidence type="ECO:0000259" key="9">
    <source>
        <dbReference type="Pfam" id="PF05183"/>
    </source>
</evidence>
<dbReference type="PANTHER" id="PTHR23079">
    <property type="entry name" value="RNA-DEPENDENT RNA POLYMERASE"/>
    <property type="match status" value="1"/>
</dbReference>
<evidence type="ECO:0000259" key="11">
    <source>
        <dbReference type="Pfam" id="PF25359"/>
    </source>
</evidence>
<feature type="domain" description="RDRP core" evidence="9">
    <location>
        <begin position="404"/>
        <end position="962"/>
    </location>
</feature>
<evidence type="ECO:0000256" key="1">
    <source>
        <dbReference type="ARBA" id="ARBA00005762"/>
    </source>
</evidence>
<dbReference type="Pfam" id="PF24934">
    <property type="entry name" value="DUF7752"/>
    <property type="match status" value="1"/>
</dbReference>
<sequence length="1424" mass="163346">MSEPAFPLSVTVTLERSLDSDVRKSLDRFMKRNSRVVSETTLNSGQTWNQDAVRSTEFKVQPRNANEYDTTEELFCFLRLEWCKLGHCIFGLGWLTPEEKTGVFDKTQRNTPTHSDIALKTFALGAFRERSTFINHYDVSDHDSGSEDDSRGLERQVTFEHDRRQLVVHFKPCEDEDLHKFEVDYDNLEDYILVDDSDAQTELYLFLKHPLKVFRATDPGNDCGVDRIDSVNTKTVWRRTTSFAGCTRRDLGYSSCLQLVIENNDTVNSHAVLSRLCQSCGFTANYLSVHCIKPSALEQEPSLTHFECVYALRVFLSRGYSVTDQVLVNQHFFQKLQDMEEDEERFGPRFVCEILRRLTLTVESNRFADIDTTLRKLLAMRDIILEAEQSQYPAAHRMVRRVFVTPTRLMFMHPEIVRDNRILRKYGEDNFMRVSIRDEDFCKLSAVGGEEETTFTRVKKFLQDGLLVGDRKYVFLAASNSQLREHNVWFFASDGKNTAESIRKDMGDFSDIKCPATVLARMGQCFSNTEPSVTALISAGEVVRIPEVKGGYPNVYCFSDGIGKISQSLAQKVNERRAIGRGETEVPSAYQIRYGGVKGVVAVDPSLDSDVMEVRPSMMKFLSFDQQIEICMTSHPGRLYLNRQVITILSALGVPDQTFQQLQEAMLQNLSDMLVREDVAFESMKRRAQPLGLPLGRLSRCGLHVTTEPFFRAMLQKMFTCFLGELRRRARIEIPPEYGRNMLGVLDETGTLEYGQVFVQYTEDITDKGGQTKVTGDVVVTRNPCFHPGDLRKLRAVDIPSLHHMVDVIVFPSKGPRPHPNEMSGGDLDGDQFFVTWYPGLIFPKPNQGPMDFTAQPKKELPSVETHDIIDFIVEYIANDRLGQIANAHLAFAHTEKEGIFSSKCLGLAKKHSDAVDFPKTGVCPTLKMEERPLEYPDFMGKKKGKTSRRSEAVQGKMYRECLRIERVCSHLHKDKDTGGKNIEIDPDFTHKDRKRYAVSSRQAKDDFYDKLQDLMSQYGIDTEAEAVSGCFVRMHHHMEDRYERFEAERIAKDRIAHLRKQTRQEFFAEFGGEDSIDLDHCPENVMAKASAWYHASYSTGNPNLLSFPWVVADVLAELKKRATRSSPIVEQPVFDRITRDLDEVYGTQFYTTVMNVMGSRDDLHSRVLSYVLMYIRQYATAMHLVSFLLQWGKDQMIWGEHYSQINQTNLLFLFVVNAVKQGFFEDLGMPTENEISKLRAFIRRTRENGYYDTRFMPEGKCAGELCISFLRYLSSYGFLETTEVAIHGISQLLPGSARGNLHGKALVAYHLLAQTGDIRRLASTMDTYKEIRWDMEIPPNLWSQYFYRHQREREQELSKETGAQQVHVRPLKRVPGPYRGHLSAVGTEESITELQLVMDDLIDRYKNNHGRPWSRRRQSPKSR</sequence>
<dbReference type="OMA" id="PRNANEY"/>
<dbReference type="InterPro" id="IPR007855">
    <property type="entry name" value="RDRP"/>
</dbReference>
<evidence type="ECO:0000256" key="2">
    <source>
        <dbReference type="ARBA" id="ARBA00022484"/>
    </source>
</evidence>
<comment type="similarity">
    <text evidence="1 8">Belongs to the RdRP family.</text>
</comment>
<dbReference type="InterPro" id="IPR056654">
    <property type="entry name" value="DUF7752"/>
</dbReference>
<comment type="catalytic activity">
    <reaction evidence="7 8">
        <text>RNA(n) + a ribonucleoside 5'-triphosphate = RNA(n+1) + diphosphate</text>
        <dbReference type="Rhea" id="RHEA:21248"/>
        <dbReference type="Rhea" id="RHEA-COMP:14527"/>
        <dbReference type="Rhea" id="RHEA-COMP:17342"/>
        <dbReference type="ChEBI" id="CHEBI:33019"/>
        <dbReference type="ChEBI" id="CHEBI:61557"/>
        <dbReference type="ChEBI" id="CHEBI:140395"/>
        <dbReference type="EC" id="2.7.7.48"/>
    </reaction>
</comment>
<evidence type="ECO:0000313" key="14">
    <source>
        <dbReference type="RefSeq" id="XP_035694481.1"/>
    </source>
</evidence>
<keyword evidence="6" id="KW-0943">RNA-mediated gene silencing</keyword>
<dbReference type="GeneID" id="118428502"/>
<dbReference type="Pfam" id="PF05183">
    <property type="entry name" value="RdRP"/>
    <property type="match status" value="1"/>
</dbReference>
<dbReference type="GO" id="GO:0031380">
    <property type="term" value="C:nuclear RNA-directed RNA polymerase complex"/>
    <property type="evidence" value="ECO:0000318"/>
    <property type="project" value="GO_Central"/>
</dbReference>
<dbReference type="PANTHER" id="PTHR23079:SF55">
    <property type="entry name" value="RNA-DIRECTED RNA POLYMERASE"/>
    <property type="match status" value="1"/>
</dbReference>
<dbReference type="OrthoDB" id="6513042at2759"/>
<dbReference type="GO" id="GO:0030422">
    <property type="term" value="P:siRNA processing"/>
    <property type="evidence" value="ECO:0000318"/>
    <property type="project" value="GO_Central"/>
</dbReference>
<evidence type="ECO:0000256" key="3">
    <source>
        <dbReference type="ARBA" id="ARBA00022679"/>
    </source>
</evidence>
<evidence type="ECO:0000256" key="7">
    <source>
        <dbReference type="ARBA" id="ARBA00048744"/>
    </source>
</evidence>
<dbReference type="Pfam" id="PF25359">
    <property type="entry name" value="PH_met_RdRP"/>
    <property type="match status" value="1"/>
</dbReference>
<dbReference type="Pfam" id="PF26253">
    <property type="entry name" value="RdRP_head"/>
    <property type="match status" value="1"/>
</dbReference>
<organism evidence="13 14">
    <name type="scientific">Branchiostoma floridae</name>
    <name type="common">Florida lancelet</name>
    <name type="synonym">Amphioxus</name>
    <dbReference type="NCBI Taxonomy" id="7739"/>
    <lineage>
        <taxon>Eukaryota</taxon>
        <taxon>Metazoa</taxon>
        <taxon>Chordata</taxon>
        <taxon>Cephalochordata</taxon>
        <taxon>Leptocardii</taxon>
        <taxon>Amphioxiformes</taxon>
        <taxon>Branchiostomatidae</taxon>
        <taxon>Branchiostoma</taxon>
    </lineage>
</organism>
<feature type="domain" description="DUF7752" evidence="10">
    <location>
        <begin position="1175"/>
        <end position="1284"/>
    </location>
</feature>
<accession>A0A9J7M4A9</accession>
<evidence type="ECO:0000256" key="5">
    <source>
        <dbReference type="ARBA" id="ARBA00022884"/>
    </source>
</evidence>
<dbReference type="Proteomes" id="UP000001554">
    <property type="component" value="Chromosome 13"/>
</dbReference>
<dbReference type="InterPro" id="IPR057596">
    <property type="entry name" value="RDRP_core"/>
</dbReference>
<keyword evidence="2 8" id="KW-0696">RNA-directed RNA polymerase</keyword>
<evidence type="ECO:0000256" key="4">
    <source>
        <dbReference type="ARBA" id="ARBA00022695"/>
    </source>
</evidence>
<evidence type="ECO:0000256" key="8">
    <source>
        <dbReference type="RuleBase" id="RU363098"/>
    </source>
</evidence>
<keyword evidence="3 8" id="KW-0808">Transferase</keyword>
<evidence type="ECO:0000256" key="6">
    <source>
        <dbReference type="ARBA" id="ARBA00023158"/>
    </source>
</evidence>
<evidence type="ECO:0000259" key="12">
    <source>
        <dbReference type="Pfam" id="PF26253"/>
    </source>
</evidence>
<keyword evidence="4 8" id="KW-0548">Nucleotidyltransferase</keyword>
<dbReference type="GO" id="GO:0003723">
    <property type="term" value="F:RNA binding"/>
    <property type="evidence" value="ECO:0007669"/>
    <property type="project" value="UniProtKB-KW"/>
</dbReference>
<feature type="domain" description="PH-like" evidence="11">
    <location>
        <begin position="111"/>
        <end position="288"/>
    </location>
</feature>
<dbReference type="EC" id="2.7.7.48" evidence="8"/>
<proteinExistence type="inferred from homology"/>
<keyword evidence="5 8" id="KW-0694">RNA-binding</keyword>
<dbReference type="InterPro" id="IPR057493">
    <property type="entry name" value="PH_RdRP-assoc"/>
</dbReference>
<keyword evidence="13" id="KW-1185">Reference proteome</keyword>
<dbReference type="GO" id="GO:0003968">
    <property type="term" value="F:RNA-directed RNA polymerase activity"/>
    <property type="evidence" value="ECO:0000318"/>
    <property type="project" value="GO_Central"/>
</dbReference>
<evidence type="ECO:0000313" key="13">
    <source>
        <dbReference type="Proteomes" id="UP000001554"/>
    </source>
</evidence>
<dbReference type="InterPro" id="IPR058752">
    <property type="entry name" value="RDRP_C_head"/>
</dbReference>
<evidence type="ECO:0000259" key="10">
    <source>
        <dbReference type="Pfam" id="PF24934"/>
    </source>
</evidence>
<reference evidence="14" key="2">
    <citation type="submission" date="2025-08" db="UniProtKB">
        <authorList>
            <consortium name="RefSeq"/>
        </authorList>
    </citation>
    <scope>IDENTIFICATION</scope>
    <source>
        <strain evidence="14">S238N-H82</strain>
        <tissue evidence="14">Testes</tissue>
    </source>
</reference>
<gene>
    <name evidence="14" type="primary">LOC118428502</name>
</gene>